<reference evidence="2 3" key="1">
    <citation type="journal article" date="2019" name="Int. J. Syst. Evol. Microbiol.">
        <title>The Global Catalogue of Microorganisms (GCM) 10K type strain sequencing project: providing services to taxonomists for standard genome sequencing and annotation.</title>
        <authorList>
            <consortium name="The Broad Institute Genomics Platform"/>
            <consortium name="The Broad Institute Genome Sequencing Center for Infectious Disease"/>
            <person name="Wu L."/>
            <person name="Ma J."/>
        </authorList>
    </citation>
    <scope>NUCLEOTIDE SEQUENCE [LARGE SCALE GENOMIC DNA]</scope>
    <source>
        <strain evidence="2 3">DT85</strain>
    </source>
</reference>
<name>A0ABD5ZLE7_9EURY</name>
<dbReference type="Proteomes" id="UP001596398">
    <property type="component" value="Unassembled WGS sequence"/>
</dbReference>
<dbReference type="RefSeq" id="WP_276235363.1">
    <property type="nucleotide sequence ID" value="NZ_CP119802.1"/>
</dbReference>
<comment type="caution">
    <text evidence="2">The sequence shown here is derived from an EMBL/GenBank/DDBJ whole genome shotgun (WGS) entry which is preliminary data.</text>
</comment>
<keyword evidence="3" id="KW-1185">Reference proteome</keyword>
<evidence type="ECO:0000259" key="1">
    <source>
        <dbReference type="Pfam" id="PF25205"/>
    </source>
</evidence>
<gene>
    <name evidence="2" type="ORF">ACFQJ4_03430</name>
</gene>
<proteinExistence type="predicted"/>
<accession>A0ABD5ZLE7</accession>
<protein>
    <recommendedName>
        <fullName evidence="1">DUF7835 domain-containing protein</fullName>
    </recommendedName>
</protein>
<feature type="domain" description="DUF7835" evidence="1">
    <location>
        <begin position="1"/>
        <end position="66"/>
    </location>
</feature>
<dbReference type="InterPro" id="IPR057157">
    <property type="entry name" value="DUF7835"/>
</dbReference>
<dbReference type="AlphaFoldDB" id="A0ABD5ZLE7"/>
<dbReference type="GeneID" id="79266030"/>
<evidence type="ECO:0000313" key="2">
    <source>
        <dbReference type="EMBL" id="MFC7234362.1"/>
    </source>
</evidence>
<evidence type="ECO:0000313" key="3">
    <source>
        <dbReference type="Proteomes" id="UP001596398"/>
    </source>
</evidence>
<sequence>MASTSPADDGFTENCPTCDTETCHDVSVRIFTESTEAENAAFSREPYRVSVCRVCGHEERVRMNNA</sequence>
<organism evidence="2 3">
    <name type="scientific">Halosegnis marinus</name>
    <dbReference type="NCBI Taxonomy" id="3034023"/>
    <lineage>
        <taxon>Archaea</taxon>
        <taxon>Methanobacteriati</taxon>
        <taxon>Methanobacteriota</taxon>
        <taxon>Stenosarchaea group</taxon>
        <taxon>Halobacteria</taxon>
        <taxon>Halobacteriales</taxon>
        <taxon>Natronomonadaceae</taxon>
        <taxon>Halosegnis</taxon>
    </lineage>
</organism>
<dbReference type="EMBL" id="JBHTAP010000001">
    <property type="protein sequence ID" value="MFC7234362.1"/>
    <property type="molecule type" value="Genomic_DNA"/>
</dbReference>
<dbReference type="Pfam" id="PF25205">
    <property type="entry name" value="DUF7835"/>
    <property type="match status" value="1"/>
</dbReference>